<feature type="domain" description="VWFA" evidence="1">
    <location>
        <begin position="8"/>
        <end position="183"/>
    </location>
</feature>
<dbReference type="EMBL" id="CAJHNH020008235">
    <property type="protein sequence ID" value="CAG5135397.1"/>
    <property type="molecule type" value="Genomic_DNA"/>
</dbReference>
<organism evidence="2 3">
    <name type="scientific">Candidula unifasciata</name>
    <dbReference type="NCBI Taxonomy" id="100452"/>
    <lineage>
        <taxon>Eukaryota</taxon>
        <taxon>Metazoa</taxon>
        <taxon>Spiralia</taxon>
        <taxon>Lophotrochozoa</taxon>
        <taxon>Mollusca</taxon>
        <taxon>Gastropoda</taxon>
        <taxon>Heterobranchia</taxon>
        <taxon>Euthyneura</taxon>
        <taxon>Panpulmonata</taxon>
        <taxon>Eupulmonata</taxon>
        <taxon>Stylommatophora</taxon>
        <taxon>Helicina</taxon>
        <taxon>Helicoidea</taxon>
        <taxon>Geomitridae</taxon>
        <taxon>Candidula</taxon>
    </lineage>
</organism>
<dbReference type="Pfam" id="PF00092">
    <property type="entry name" value="VWA"/>
    <property type="match status" value="3"/>
</dbReference>
<protein>
    <recommendedName>
        <fullName evidence="1">VWFA domain-containing protein</fullName>
    </recommendedName>
</protein>
<feature type="non-terminal residue" evidence="2">
    <location>
        <position position="1"/>
    </location>
</feature>
<evidence type="ECO:0000313" key="3">
    <source>
        <dbReference type="Proteomes" id="UP000678393"/>
    </source>
</evidence>
<sequence length="591" mass="65555">ECFKMSADIIFAVDSSHSIRSDDYHRQLSFLKAIVDKFTIGQNQIQVGVVSFASSVRLDVKLNDFNNSRDLKIAIGNIKQLDSGTNTQDAIHFIHSFLYEPQNGGRPWAKKQMVVITDGLSSNLSATLLEASIARSKGIEVFSVLVGEGIDDFETRAIASDPKEHHVFRVEDYKALMSIQKSLSSAACQSKLLPICDATFIFVSPGCKSSSADVIFLMDSSSSIWKPDFNKQIKFLQQVISSFTIGKHATRVGVIAYSDAPITLVSLSDKQTHEYIHQALANAPYITGGTNTAFAIKHARKLFKSSGGARYDAAHVIIILSDGQSNNLKETIAEASHAHSDGVYIFSIGIGNKTEAEELMALASDPDDQFVFHVNDYEALSEIKELLAIKTCDDDCPALPTDAVFIYDTTALSRYHHDYVIKVITEITESKILNSENLRVGVMRETFNEPVSPLHDIELTNEWTQSDFKTQLDPDSRTASADLLFRKARHNYFHPTIHFDNISSKRTIILFLDSLLKNPNGAALEAMRLRRSHVNIVVVTLGKHTRRTEVERLASSPHDTHVIAIPSLEDYPVESVVSKLTDIFCVPETST</sequence>
<reference evidence="2" key="1">
    <citation type="submission" date="2021-04" db="EMBL/GenBank/DDBJ databases">
        <authorList>
            <consortium name="Molecular Ecology Group"/>
        </authorList>
    </citation>
    <scope>NUCLEOTIDE SEQUENCE</scope>
</reference>
<feature type="domain" description="VWFA" evidence="1">
    <location>
        <begin position="402"/>
        <end position="580"/>
    </location>
</feature>
<accession>A0A8S4A0M7</accession>
<gene>
    <name evidence="2" type="ORF">CUNI_LOCUS20955</name>
</gene>
<dbReference type="Proteomes" id="UP000678393">
    <property type="component" value="Unassembled WGS sequence"/>
</dbReference>
<proteinExistence type="predicted"/>
<dbReference type="OrthoDB" id="6022609at2759"/>
<dbReference type="PANTHER" id="PTHR24020:SF87">
    <property type="entry name" value="COLLAGEN ALPHA-1(VI) CHAIN-LIKE"/>
    <property type="match status" value="1"/>
</dbReference>
<dbReference type="InterPro" id="IPR036465">
    <property type="entry name" value="vWFA_dom_sf"/>
</dbReference>
<evidence type="ECO:0000259" key="1">
    <source>
        <dbReference type="PROSITE" id="PS50234"/>
    </source>
</evidence>
<dbReference type="SMART" id="SM00327">
    <property type="entry name" value="VWA"/>
    <property type="match status" value="2"/>
</dbReference>
<keyword evidence="3" id="KW-1185">Reference proteome</keyword>
<dbReference type="PANTHER" id="PTHR24020">
    <property type="entry name" value="COLLAGEN ALPHA"/>
    <property type="match status" value="1"/>
</dbReference>
<evidence type="ECO:0000313" key="2">
    <source>
        <dbReference type="EMBL" id="CAG5135397.1"/>
    </source>
</evidence>
<dbReference type="PRINTS" id="PR00453">
    <property type="entry name" value="VWFADOMAIN"/>
</dbReference>
<feature type="domain" description="VWFA" evidence="1">
    <location>
        <begin position="213"/>
        <end position="387"/>
    </location>
</feature>
<comment type="caution">
    <text evidence="2">The sequence shown here is derived from an EMBL/GenBank/DDBJ whole genome shotgun (WGS) entry which is preliminary data.</text>
</comment>
<dbReference type="SUPFAM" id="SSF53300">
    <property type="entry name" value="vWA-like"/>
    <property type="match status" value="3"/>
</dbReference>
<dbReference type="Gene3D" id="3.40.50.410">
    <property type="entry name" value="von Willebrand factor, type A domain"/>
    <property type="match status" value="3"/>
</dbReference>
<name>A0A8S4A0M7_9EUPU</name>
<dbReference type="InterPro" id="IPR050525">
    <property type="entry name" value="ECM_Assembly_Org"/>
</dbReference>
<dbReference type="InterPro" id="IPR002035">
    <property type="entry name" value="VWF_A"/>
</dbReference>
<dbReference type="PROSITE" id="PS50234">
    <property type="entry name" value="VWFA"/>
    <property type="match status" value="3"/>
</dbReference>
<dbReference type="CDD" id="cd01450">
    <property type="entry name" value="vWFA_subfamily_ECM"/>
    <property type="match status" value="1"/>
</dbReference>
<dbReference type="AlphaFoldDB" id="A0A8S4A0M7"/>